<name>A0A375HPU8_9BURK</name>
<dbReference type="PANTHER" id="PTHR11803">
    <property type="entry name" value="2-IMINOBUTANOATE/2-IMINOPROPANOATE DEAMINASE RIDA"/>
    <property type="match status" value="1"/>
</dbReference>
<keyword evidence="5" id="KW-1185">Reference proteome</keyword>
<evidence type="ECO:0000313" key="2">
    <source>
        <dbReference type="EMBL" id="SOZ39291.1"/>
    </source>
</evidence>
<keyword evidence="3" id="KW-0614">Plasmid</keyword>
<proteinExistence type="inferred from homology"/>
<dbReference type="RefSeq" id="WP_018004161.1">
    <property type="nucleotide sequence ID" value="NZ_AQUR01000072.1"/>
</dbReference>
<dbReference type="PANTHER" id="PTHR11803:SF58">
    <property type="entry name" value="PROTEIN HMF1-RELATED"/>
    <property type="match status" value="1"/>
</dbReference>
<dbReference type="Proteomes" id="UP000255168">
    <property type="component" value="Plasmid II"/>
</dbReference>
<dbReference type="GO" id="GO:0005829">
    <property type="term" value="C:cytosol"/>
    <property type="evidence" value="ECO:0007669"/>
    <property type="project" value="TreeGrafter"/>
</dbReference>
<dbReference type="Proteomes" id="UP000256710">
    <property type="component" value="Unassembled WGS sequence"/>
</dbReference>
<accession>A0A375HPU8</accession>
<evidence type="ECO:0000313" key="3">
    <source>
        <dbReference type="EMBL" id="SPD59036.1"/>
    </source>
</evidence>
<dbReference type="Pfam" id="PF01042">
    <property type="entry name" value="Ribonuc_L-PSP"/>
    <property type="match status" value="1"/>
</dbReference>
<dbReference type="SUPFAM" id="SSF55298">
    <property type="entry name" value="YjgF-like"/>
    <property type="match status" value="1"/>
</dbReference>
<dbReference type="InterPro" id="IPR035959">
    <property type="entry name" value="RutC-like_sf"/>
</dbReference>
<dbReference type="AlphaFoldDB" id="A0A375HPU8"/>
<dbReference type="CDD" id="cd00448">
    <property type="entry name" value="YjgF_YER057c_UK114_family"/>
    <property type="match status" value="1"/>
</dbReference>
<geneLocation type="plasmid" evidence="3">
    <name>II</name>
</geneLocation>
<comment type="similarity">
    <text evidence="1">Belongs to the RutC family.</text>
</comment>
<sequence>MAEIIPTPLPEPAQPFSWATQAAGLMFTAHGPVDAAGNIAGGDITAQARLTFGNLAAAVEAAGCRLDDVAQVLVYMHAPGDMPAIDAVYREFFRAPYPNRASVAVAGFAHPAMLIEIVAYVRLPAGRRRA</sequence>
<dbReference type="EMBL" id="LT984807">
    <property type="protein sequence ID" value="SPD59036.1"/>
    <property type="molecule type" value="Genomic_DNA"/>
</dbReference>
<evidence type="ECO:0000313" key="4">
    <source>
        <dbReference type="Proteomes" id="UP000255168"/>
    </source>
</evidence>
<geneLocation type="plasmid" evidence="4">
    <name>ii</name>
</geneLocation>
<protein>
    <submittedName>
        <fullName evidence="3">Endoribonuclease L-PSP</fullName>
    </submittedName>
</protein>
<dbReference type="InterPro" id="IPR006175">
    <property type="entry name" value="YjgF/YER057c/UK114"/>
</dbReference>
<dbReference type="GO" id="GO:0019239">
    <property type="term" value="F:deaminase activity"/>
    <property type="evidence" value="ECO:0007669"/>
    <property type="project" value="TreeGrafter"/>
</dbReference>
<evidence type="ECO:0000256" key="1">
    <source>
        <dbReference type="ARBA" id="ARBA00010552"/>
    </source>
</evidence>
<dbReference type="EMBL" id="OFTC01000038">
    <property type="protein sequence ID" value="SOZ39291.1"/>
    <property type="molecule type" value="Genomic_DNA"/>
</dbReference>
<organism evidence="3 4">
    <name type="scientific">Cupriavidus neocaledonicus</name>
    <dbReference type="NCBI Taxonomy" id="1040979"/>
    <lineage>
        <taxon>Bacteria</taxon>
        <taxon>Pseudomonadati</taxon>
        <taxon>Pseudomonadota</taxon>
        <taxon>Betaproteobacteria</taxon>
        <taxon>Burkholderiales</taxon>
        <taxon>Burkholderiaceae</taxon>
        <taxon>Cupriavidus</taxon>
    </lineage>
</organism>
<evidence type="ECO:0000313" key="5">
    <source>
        <dbReference type="Proteomes" id="UP000256710"/>
    </source>
</evidence>
<gene>
    <name evidence="2" type="ORF">CBM2605_B150070</name>
    <name evidence="3" type="ORF">CBM2607_MP10438</name>
</gene>
<reference evidence="4 5" key="1">
    <citation type="submission" date="2018-01" db="EMBL/GenBank/DDBJ databases">
        <authorList>
            <person name="Clerissi C."/>
        </authorList>
    </citation>
    <scope>NUCLEOTIDE SEQUENCE [LARGE SCALE GENOMIC DNA]</scope>
    <source>
        <strain evidence="2">Cupriavidus taiwanensis STM 6082</strain>
        <strain evidence="3">Cupriavidus taiwanensis STM 6160</strain>
        <plasmid evidence="3">II</plasmid>
        <plasmid evidence="4">ii</plasmid>
    </source>
</reference>
<dbReference type="Gene3D" id="3.30.1330.40">
    <property type="entry name" value="RutC-like"/>
    <property type="match status" value="1"/>
</dbReference>